<sequence length="387" mass="41401">MSYHFQTVKHLVHGAGSLDELPQRLALLDTEIKRLVLITQNAMHKLGVTQRVVDMFSAVGISVHWVDQVEIEPTLENIEHVFREQIAPHAPDALLAIGGGSVLDAAKLFSVLLTNDAPLRSMLGIDNIARAGIPTVLVPTTAGTGSEVTPNAIVTLPDEALKVGAVSRHLLPTLVLLDPLLTLSLPKAITAATGMDAFTHALESFISTKANPVSDGFALESMRLIAGSLVESYEQPDSVRARADMLLGSMYGGLALTAAGTAAVHALAYPLGGQFHVTHGVANAMLLPHVMLFNQDACADRLKRAACVCGIAREEDSAEQAAGKLVAQIVEWTHRLQIPQDLRAFGVEDQHIPELAIAASKVTRLMVNNPKAMSLEDIEAVYRCLLP</sequence>
<organism evidence="7 8">
    <name type="scientific">Pseudomonas asplenii</name>
    <dbReference type="NCBI Taxonomy" id="53407"/>
    <lineage>
        <taxon>Bacteria</taxon>
        <taxon>Pseudomonadati</taxon>
        <taxon>Pseudomonadota</taxon>
        <taxon>Gammaproteobacteria</taxon>
        <taxon>Pseudomonadales</taxon>
        <taxon>Pseudomonadaceae</taxon>
        <taxon>Pseudomonas</taxon>
    </lineage>
</organism>
<dbReference type="FunFam" id="3.40.50.1970:FF:000003">
    <property type="entry name" value="Alcohol dehydrogenase, iron-containing"/>
    <property type="match status" value="1"/>
</dbReference>
<keyword evidence="8" id="KW-1185">Reference proteome</keyword>
<proteinExistence type="inferred from homology"/>
<dbReference type="InterPro" id="IPR039697">
    <property type="entry name" value="Alcohol_dehydrogenase_Fe"/>
</dbReference>
<dbReference type="GO" id="GO:0046872">
    <property type="term" value="F:metal ion binding"/>
    <property type="evidence" value="ECO:0007669"/>
    <property type="project" value="InterPro"/>
</dbReference>
<name>A0A1H1Z9X0_9PSED</name>
<keyword evidence="4" id="KW-0520">NAD</keyword>
<dbReference type="RefSeq" id="WP_090209765.1">
    <property type="nucleotide sequence ID" value="NZ_LT629777.1"/>
</dbReference>
<dbReference type="EMBL" id="LT629777">
    <property type="protein sequence ID" value="SDT30453.1"/>
    <property type="molecule type" value="Genomic_DNA"/>
</dbReference>
<dbReference type="SUPFAM" id="SSF56796">
    <property type="entry name" value="Dehydroquinate synthase-like"/>
    <property type="match status" value="1"/>
</dbReference>
<dbReference type="PANTHER" id="PTHR11496">
    <property type="entry name" value="ALCOHOL DEHYDROGENASE"/>
    <property type="match status" value="1"/>
</dbReference>
<dbReference type="GeneID" id="300209803"/>
<dbReference type="GO" id="GO:0004022">
    <property type="term" value="F:alcohol dehydrogenase (NAD+) activity"/>
    <property type="evidence" value="ECO:0007669"/>
    <property type="project" value="TreeGrafter"/>
</dbReference>
<dbReference type="Gene3D" id="1.20.1090.10">
    <property type="entry name" value="Dehydroquinate synthase-like - alpha domain"/>
    <property type="match status" value="1"/>
</dbReference>
<evidence type="ECO:0000256" key="1">
    <source>
        <dbReference type="ARBA" id="ARBA00001962"/>
    </source>
</evidence>
<evidence type="ECO:0000256" key="4">
    <source>
        <dbReference type="ARBA" id="ARBA00023027"/>
    </source>
</evidence>
<feature type="domain" description="Alcohol dehydrogenase iron-type/glycerol dehydrogenase GldA" evidence="5">
    <location>
        <begin position="10"/>
        <end position="179"/>
    </location>
</feature>
<dbReference type="FunFam" id="1.20.1090.10:FF:000001">
    <property type="entry name" value="Aldehyde-alcohol dehydrogenase"/>
    <property type="match status" value="1"/>
</dbReference>
<dbReference type="CDD" id="cd08551">
    <property type="entry name" value="Fe-ADH"/>
    <property type="match status" value="1"/>
</dbReference>
<dbReference type="InterPro" id="IPR056798">
    <property type="entry name" value="ADH_Fe_C"/>
</dbReference>
<evidence type="ECO:0000259" key="6">
    <source>
        <dbReference type="Pfam" id="PF25137"/>
    </source>
</evidence>
<comment type="similarity">
    <text evidence="2">Belongs to the iron-containing alcohol dehydrogenase family.</text>
</comment>
<keyword evidence="3" id="KW-0560">Oxidoreductase</keyword>
<dbReference type="PANTHER" id="PTHR11496:SF102">
    <property type="entry name" value="ALCOHOL DEHYDROGENASE 4"/>
    <property type="match status" value="1"/>
</dbReference>
<protein>
    <submittedName>
        <fullName evidence="7">Alcohol dehydrogenase, class IV</fullName>
    </submittedName>
</protein>
<evidence type="ECO:0000256" key="2">
    <source>
        <dbReference type="ARBA" id="ARBA00007358"/>
    </source>
</evidence>
<dbReference type="PROSITE" id="PS00913">
    <property type="entry name" value="ADH_IRON_1"/>
    <property type="match status" value="1"/>
</dbReference>
<evidence type="ECO:0000313" key="7">
    <source>
        <dbReference type="EMBL" id="SDT30453.1"/>
    </source>
</evidence>
<dbReference type="InterPro" id="IPR018211">
    <property type="entry name" value="ADH_Fe_CS"/>
</dbReference>
<dbReference type="AlphaFoldDB" id="A0A1H1Z9X0"/>
<gene>
    <name evidence="7" type="ORF">SAMN05216598_4936</name>
</gene>
<evidence type="ECO:0000259" key="5">
    <source>
        <dbReference type="Pfam" id="PF00465"/>
    </source>
</evidence>
<dbReference type="Proteomes" id="UP000199524">
    <property type="component" value="Chromosome I"/>
</dbReference>
<comment type="cofactor">
    <cofactor evidence="1">
        <name>Fe cation</name>
        <dbReference type="ChEBI" id="CHEBI:24875"/>
    </cofactor>
</comment>
<feature type="domain" description="Fe-containing alcohol dehydrogenase-like C-terminal" evidence="6">
    <location>
        <begin position="190"/>
        <end position="383"/>
    </location>
</feature>
<accession>A0A1H1Z9X0</accession>
<evidence type="ECO:0000256" key="3">
    <source>
        <dbReference type="ARBA" id="ARBA00023002"/>
    </source>
</evidence>
<dbReference type="InterPro" id="IPR001670">
    <property type="entry name" value="ADH_Fe/GldA"/>
</dbReference>
<evidence type="ECO:0000313" key="8">
    <source>
        <dbReference type="Proteomes" id="UP000199524"/>
    </source>
</evidence>
<reference evidence="8" key="1">
    <citation type="submission" date="2016-10" db="EMBL/GenBank/DDBJ databases">
        <authorList>
            <person name="Varghese N."/>
            <person name="Submissions S."/>
        </authorList>
    </citation>
    <scope>NUCLEOTIDE SEQUENCE [LARGE SCALE GENOMIC DNA]</scope>
    <source>
        <strain evidence="8">ATCC 23835</strain>
    </source>
</reference>
<dbReference type="Pfam" id="PF25137">
    <property type="entry name" value="ADH_Fe_C"/>
    <property type="match status" value="1"/>
</dbReference>
<dbReference type="Gene3D" id="3.40.50.1970">
    <property type="match status" value="1"/>
</dbReference>
<dbReference type="Pfam" id="PF00465">
    <property type="entry name" value="Fe-ADH"/>
    <property type="match status" value="1"/>
</dbReference>